<keyword evidence="8" id="KW-0067">ATP-binding</keyword>
<dbReference type="SMART" id="SM00387">
    <property type="entry name" value="HATPase_c"/>
    <property type="match status" value="1"/>
</dbReference>
<evidence type="ECO:0000256" key="9">
    <source>
        <dbReference type="ARBA" id="ARBA00022989"/>
    </source>
</evidence>
<dbReference type="InterPro" id="IPR003661">
    <property type="entry name" value="HisK_dim/P_dom"/>
</dbReference>
<dbReference type="SUPFAM" id="SSF52172">
    <property type="entry name" value="CheY-like"/>
    <property type="match status" value="1"/>
</dbReference>
<dbReference type="Pfam" id="PF00512">
    <property type="entry name" value="HisKA"/>
    <property type="match status" value="1"/>
</dbReference>
<dbReference type="PROSITE" id="PS50110">
    <property type="entry name" value="RESPONSE_REGULATORY"/>
    <property type="match status" value="1"/>
</dbReference>
<dbReference type="InterPro" id="IPR036890">
    <property type="entry name" value="HATPase_C_sf"/>
</dbReference>
<dbReference type="PANTHER" id="PTHR45339">
    <property type="entry name" value="HYBRID SIGNAL TRANSDUCTION HISTIDINE KINASE J"/>
    <property type="match status" value="1"/>
</dbReference>
<evidence type="ECO:0000256" key="7">
    <source>
        <dbReference type="ARBA" id="ARBA00022741"/>
    </source>
</evidence>
<evidence type="ECO:0000256" key="5">
    <source>
        <dbReference type="ARBA" id="ARBA00022553"/>
    </source>
</evidence>
<dbReference type="SMART" id="SM00448">
    <property type="entry name" value="REC"/>
    <property type="match status" value="1"/>
</dbReference>
<dbReference type="Pfam" id="PF02518">
    <property type="entry name" value="HATPase_c"/>
    <property type="match status" value="1"/>
</dbReference>
<comment type="subcellular location">
    <subcellularLocation>
        <location evidence="2">Cell membrane</location>
        <topology evidence="2">Multi-pass membrane protein</topology>
    </subcellularLocation>
</comment>
<keyword evidence="6" id="KW-0812">Transmembrane</keyword>
<evidence type="ECO:0000256" key="1">
    <source>
        <dbReference type="ARBA" id="ARBA00000085"/>
    </source>
</evidence>
<dbReference type="InterPro" id="IPR000014">
    <property type="entry name" value="PAS"/>
</dbReference>
<dbReference type="FunFam" id="3.30.565.10:FF:000010">
    <property type="entry name" value="Sensor histidine kinase RcsC"/>
    <property type="match status" value="1"/>
</dbReference>
<dbReference type="Pfam" id="PF00072">
    <property type="entry name" value="Response_reg"/>
    <property type="match status" value="1"/>
</dbReference>
<dbReference type="SUPFAM" id="SSF47226">
    <property type="entry name" value="Histidine-containing phosphotransfer domain, HPT domain"/>
    <property type="match status" value="1"/>
</dbReference>
<dbReference type="Gene3D" id="1.10.287.130">
    <property type="match status" value="1"/>
</dbReference>
<dbReference type="InterPro" id="IPR003594">
    <property type="entry name" value="HATPase_dom"/>
</dbReference>
<reference evidence="16" key="1">
    <citation type="submission" date="2021-09" db="EMBL/GenBank/DDBJ databases">
        <title>Genome of Aequorivita sp. strain F47161.</title>
        <authorList>
            <person name="Wang Y."/>
        </authorList>
    </citation>
    <scope>NUCLEOTIDE SEQUENCE</scope>
    <source>
        <strain evidence="16">F47161</strain>
    </source>
</reference>
<evidence type="ECO:0000256" key="11">
    <source>
        <dbReference type="ARBA" id="ARBA00023136"/>
    </source>
</evidence>
<dbReference type="InterPro" id="IPR011006">
    <property type="entry name" value="CheY-like_superfamily"/>
</dbReference>
<dbReference type="AlphaFoldDB" id="A0A9X1QVL0"/>
<dbReference type="PRINTS" id="PR00344">
    <property type="entry name" value="BCTRLSENSOR"/>
</dbReference>
<dbReference type="EMBL" id="JAIRBA010000044">
    <property type="protein sequence ID" value="MCG2420386.1"/>
    <property type="molecule type" value="Genomic_DNA"/>
</dbReference>
<evidence type="ECO:0000256" key="10">
    <source>
        <dbReference type="ARBA" id="ARBA00023012"/>
    </source>
</evidence>
<evidence type="ECO:0000256" key="2">
    <source>
        <dbReference type="ARBA" id="ARBA00004651"/>
    </source>
</evidence>
<dbReference type="RefSeq" id="WP_237604162.1">
    <property type="nucleotide sequence ID" value="NZ_JAIRBA010000044.1"/>
</dbReference>
<feature type="domain" description="PAS" evidence="15">
    <location>
        <begin position="12"/>
        <end position="67"/>
    </location>
</feature>
<protein>
    <recommendedName>
        <fullName evidence="3">histidine kinase</fullName>
        <ecNumber evidence="3">2.7.13.3</ecNumber>
    </recommendedName>
</protein>
<evidence type="ECO:0000259" key="13">
    <source>
        <dbReference type="PROSITE" id="PS50109"/>
    </source>
</evidence>
<dbReference type="SUPFAM" id="SSF55785">
    <property type="entry name" value="PYP-like sensor domain (PAS domain)"/>
    <property type="match status" value="1"/>
</dbReference>
<dbReference type="InterPro" id="IPR005467">
    <property type="entry name" value="His_kinase_dom"/>
</dbReference>
<dbReference type="PROSITE" id="PS50112">
    <property type="entry name" value="PAS"/>
    <property type="match status" value="1"/>
</dbReference>
<keyword evidence="17" id="KW-1185">Reference proteome</keyword>
<dbReference type="Proteomes" id="UP001139461">
    <property type="component" value="Unassembled WGS sequence"/>
</dbReference>
<dbReference type="EC" id="2.7.13.3" evidence="3"/>
<dbReference type="Gene3D" id="3.30.450.20">
    <property type="entry name" value="PAS domain"/>
    <property type="match status" value="1"/>
</dbReference>
<dbReference type="PANTHER" id="PTHR45339:SF1">
    <property type="entry name" value="HYBRID SIGNAL TRANSDUCTION HISTIDINE KINASE J"/>
    <property type="match status" value="1"/>
</dbReference>
<keyword evidence="10" id="KW-0902">Two-component regulatory system</keyword>
<dbReference type="Gene3D" id="3.30.565.10">
    <property type="entry name" value="Histidine kinase-like ATPase, C-terminal domain"/>
    <property type="match status" value="1"/>
</dbReference>
<dbReference type="SUPFAM" id="SSF55874">
    <property type="entry name" value="ATPase domain of HSP90 chaperone/DNA topoisomerase II/histidine kinase"/>
    <property type="match status" value="1"/>
</dbReference>
<dbReference type="SUPFAM" id="SSF47384">
    <property type="entry name" value="Homodimeric domain of signal transducing histidine kinase"/>
    <property type="match status" value="1"/>
</dbReference>
<dbReference type="PROSITE" id="PS50109">
    <property type="entry name" value="HIS_KIN"/>
    <property type="match status" value="1"/>
</dbReference>
<evidence type="ECO:0000313" key="17">
    <source>
        <dbReference type="Proteomes" id="UP001139461"/>
    </source>
</evidence>
<keyword evidence="9" id="KW-1133">Transmembrane helix</keyword>
<dbReference type="Gene3D" id="3.40.50.2300">
    <property type="match status" value="1"/>
</dbReference>
<accession>A0A9X1QVL0</accession>
<dbReference type="GO" id="GO:0005886">
    <property type="term" value="C:plasma membrane"/>
    <property type="evidence" value="ECO:0007669"/>
    <property type="project" value="UniProtKB-SubCell"/>
</dbReference>
<comment type="catalytic activity">
    <reaction evidence="1">
        <text>ATP + protein L-histidine = ADP + protein N-phospho-L-histidine.</text>
        <dbReference type="EC" id="2.7.13.3"/>
    </reaction>
</comment>
<evidence type="ECO:0000256" key="3">
    <source>
        <dbReference type="ARBA" id="ARBA00012438"/>
    </source>
</evidence>
<dbReference type="CDD" id="cd00130">
    <property type="entry name" value="PAS"/>
    <property type="match status" value="1"/>
</dbReference>
<evidence type="ECO:0000256" key="12">
    <source>
        <dbReference type="PROSITE-ProRule" id="PRU00169"/>
    </source>
</evidence>
<name>A0A9X1QVL0_9FLAO</name>
<proteinExistence type="predicted"/>
<dbReference type="InterPro" id="IPR004358">
    <property type="entry name" value="Sig_transdc_His_kin-like_C"/>
</dbReference>
<keyword evidence="5 12" id="KW-0597">Phosphoprotein</keyword>
<evidence type="ECO:0000313" key="16">
    <source>
        <dbReference type="EMBL" id="MCG2420386.1"/>
    </source>
</evidence>
<keyword evidence="11" id="KW-0472">Membrane</keyword>
<dbReference type="InterPro" id="IPR036641">
    <property type="entry name" value="HPT_dom_sf"/>
</dbReference>
<gene>
    <name evidence="16" type="ORF">K8089_15275</name>
</gene>
<dbReference type="GO" id="GO:0005524">
    <property type="term" value="F:ATP binding"/>
    <property type="evidence" value="ECO:0007669"/>
    <property type="project" value="UniProtKB-KW"/>
</dbReference>
<comment type="caution">
    <text evidence="16">The sequence shown here is derived from an EMBL/GenBank/DDBJ whole genome shotgun (WGS) entry which is preliminary data.</text>
</comment>
<evidence type="ECO:0000259" key="15">
    <source>
        <dbReference type="PROSITE" id="PS50112"/>
    </source>
</evidence>
<evidence type="ECO:0000256" key="8">
    <source>
        <dbReference type="ARBA" id="ARBA00022840"/>
    </source>
</evidence>
<keyword evidence="7" id="KW-0547">Nucleotide-binding</keyword>
<dbReference type="Pfam" id="PF13426">
    <property type="entry name" value="PAS_9"/>
    <property type="match status" value="1"/>
</dbReference>
<dbReference type="GO" id="GO:0000155">
    <property type="term" value="F:phosphorelay sensor kinase activity"/>
    <property type="evidence" value="ECO:0007669"/>
    <property type="project" value="InterPro"/>
</dbReference>
<sequence>MGNKNDISKQSESLRLKAALDLYENAPCGSIIFQNDGLIIAINNTLANWLGYKKSEILNERTLPSLFKIGGQIYFETHFFPLIKMQGFIQEVYFDILRKDKSIFHALINVREIPAQGNFEATYQATILDVSDRYRYESELLEAKRKAEADSKAKAEFLATISHEIRTPLNAILGIGNLLHNTPLNENQKEYARLLLSSSEHLLSLVNNLLDLSKIEARKLELEYVSFNLLDLITILKQIYSVKAEEKGVTLRLELGKDVPQNIIGDPVKLNQVLTNLVGNAIKFTKQGAITVAINTIKKTKKEVHLNFEVSDTGIGIPEEKLDTVFQEFSQASYDVGVEYGGTGLGLTISKKLLELQGSKLSVRSTVNEGSTFSFALHYKIDRKKSKKAKKKKDVEAAVNFDNYKVLVVDDNNVNIFITAQYLDQWEIPHLTAKSGSEALGIINRESVDIVLLDLQMPKMNGYETAAKIRALKLPKQPIIIAFSATTKGEVQAALTEAEIDDHLPKPFQPSQLFDLLKMYNTAKKKKKKRTLKRLSKAAASSKKYKKKISPTVNPSIAESFNLERYSKMANNNPEYIRKFVVSTLDALIGYQKDFETALEKKDTKSMADLIHKSTMTLYYIKADRLSKYMENCNEILVADATDQTILAKGEECKKEFVRIIEGLKESQNL</sequence>
<dbReference type="NCBIfam" id="TIGR00229">
    <property type="entry name" value="sensory_box"/>
    <property type="match status" value="1"/>
</dbReference>
<dbReference type="CDD" id="cd16922">
    <property type="entry name" value="HATPase_EvgS-ArcB-TorS-like"/>
    <property type="match status" value="1"/>
</dbReference>
<evidence type="ECO:0000259" key="14">
    <source>
        <dbReference type="PROSITE" id="PS50110"/>
    </source>
</evidence>
<organism evidence="16 17">
    <name type="scientific">Aequorivita vitellina</name>
    <dbReference type="NCBI Taxonomy" id="2874475"/>
    <lineage>
        <taxon>Bacteria</taxon>
        <taxon>Pseudomonadati</taxon>
        <taxon>Bacteroidota</taxon>
        <taxon>Flavobacteriia</taxon>
        <taxon>Flavobacteriales</taxon>
        <taxon>Flavobacteriaceae</taxon>
        <taxon>Aequorivita</taxon>
    </lineage>
</organism>
<dbReference type="CDD" id="cd17546">
    <property type="entry name" value="REC_hyHK_CKI1_RcsC-like"/>
    <property type="match status" value="1"/>
</dbReference>
<dbReference type="InterPro" id="IPR001789">
    <property type="entry name" value="Sig_transdc_resp-reg_receiver"/>
</dbReference>
<feature type="modified residue" description="4-aspartylphosphate" evidence="12">
    <location>
        <position position="454"/>
    </location>
</feature>
<evidence type="ECO:0000256" key="4">
    <source>
        <dbReference type="ARBA" id="ARBA00022475"/>
    </source>
</evidence>
<dbReference type="InterPro" id="IPR036097">
    <property type="entry name" value="HisK_dim/P_sf"/>
</dbReference>
<dbReference type="SMART" id="SM00388">
    <property type="entry name" value="HisKA"/>
    <property type="match status" value="1"/>
</dbReference>
<dbReference type="InterPro" id="IPR035965">
    <property type="entry name" value="PAS-like_dom_sf"/>
</dbReference>
<feature type="domain" description="Response regulatory" evidence="14">
    <location>
        <begin position="405"/>
        <end position="521"/>
    </location>
</feature>
<dbReference type="CDD" id="cd00082">
    <property type="entry name" value="HisKA"/>
    <property type="match status" value="1"/>
</dbReference>
<feature type="domain" description="Histidine kinase" evidence="13">
    <location>
        <begin position="160"/>
        <end position="381"/>
    </location>
</feature>
<dbReference type="Gene3D" id="1.20.120.160">
    <property type="entry name" value="HPT domain"/>
    <property type="match status" value="1"/>
</dbReference>
<evidence type="ECO:0000256" key="6">
    <source>
        <dbReference type="ARBA" id="ARBA00022692"/>
    </source>
</evidence>
<keyword evidence="4" id="KW-1003">Cell membrane</keyword>